<keyword evidence="3" id="KW-0879">Wnt signaling pathway</keyword>
<evidence type="ECO:0000313" key="9">
    <source>
        <dbReference type="EMBL" id="RWS14520.1"/>
    </source>
</evidence>
<dbReference type="EMBL" id="NCKU01000062">
    <property type="protein sequence ID" value="RWS17536.1"/>
    <property type="molecule type" value="Genomic_DNA"/>
</dbReference>
<dbReference type="AlphaFoldDB" id="A0A3S3P479"/>
<dbReference type="OrthoDB" id="75833at2759"/>
<protein>
    <recommendedName>
        <fullName evidence="12">LDLR chaperone boca-like protein</fullName>
    </recommendedName>
</protein>
<dbReference type="PANTHER" id="PTHR17600">
    <property type="entry name" value="MESODERM DEVELOPMENT CANDIDATE 2"/>
    <property type="match status" value="1"/>
</dbReference>
<dbReference type="Proteomes" id="UP000285301">
    <property type="component" value="Unassembled WGS sequence"/>
</dbReference>
<reference evidence="8 11" key="1">
    <citation type="journal article" date="2018" name="Gigascience">
        <title>Genomes of trombidid mites reveal novel predicted allergens and laterally-transferred genes associated with secondary metabolism.</title>
        <authorList>
            <person name="Dong X."/>
            <person name="Chaisiri K."/>
            <person name="Xia D."/>
            <person name="Armstrong S.D."/>
            <person name="Fang Y."/>
            <person name="Donnelly M.J."/>
            <person name="Kadowaki T."/>
            <person name="McGarry J.W."/>
            <person name="Darby A.C."/>
            <person name="Makepeace B.L."/>
        </authorList>
    </citation>
    <scope>NUCLEOTIDE SEQUENCE [LARGE SCALE GENOMIC DNA]</scope>
    <source>
        <strain evidence="8">UoL-WK</strain>
    </source>
</reference>
<name>A0A3S3P479_9ACAR</name>
<dbReference type="GO" id="GO:0006457">
    <property type="term" value="P:protein folding"/>
    <property type="evidence" value="ECO:0007669"/>
    <property type="project" value="InterPro"/>
</dbReference>
<keyword evidence="11" id="KW-1185">Reference proteome</keyword>
<dbReference type="GO" id="GO:0016055">
    <property type="term" value="P:Wnt signaling pathway"/>
    <property type="evidence" value="ECO:0007669"/>
    <property type="project" value="UniProtKB-KW"/>
</dbReference>
<evidence type="ECO:0000256" key="1">
    <source>
        <dbReference type="ARBA" id="ARBA00004240"/>
    </source>
</evidence>
<evidence type="ECO:0000313" key="11">
    <source>
        <dbReference type="Proteomes" id="UP000285301"/>
    </source>
</evidence>
<evidence type="ECO:0000256" key="7">
    <source>
        <dbReference type="SAM" id="SignalP"/>
    </source>
</evidence>
<evidence type="ECO:0000256" key="5">
    <source>
        <dbReference type="ARBA" id="ARBA00022824"/>
    </source>
</evidence>
<comment type="subcellular location">
    <subcellularLocation>
        <location evidence="1">Endoplasmic reticulum</location>
    </subcellularLocation>
</comment>
<keyword evidence="4 7" id="KW-0732">Signal</keyword>
<dbReference type="FunFam" id="3.30.70.260:FF:000031">
    <property type="entry name" value="LDLR chaperone MESD"/>
    <property type="match status" value="1"/>
</dbReference>
<feature type="chain" id="PRO_5036094744" description="LDLR chaperone boca-like protein" evidence="7">
    <location>
        <begin position="23"/>
        <end position="186"/>
    </location>
</feature>
<reference evidence="8" key="2">
    <citation type="submission" date="2018-11" db="EMBL/GenBank/DDBJ databases">
        <title>Trombidioid mite genomics.</title>
        <authorList>
            <person name="Dong X."/>
        </authorList>
    </citation>
    <scope>NUCLEOTIDE SEQUENCE</scope>
    <source>
        <strain evidence="8">UoL-WK</strain>
    </source>
</reference>
<dbReference type="EMBL" id="NCKU01000699">
    <property type="protein sequence ID" value="RWS14520.1"/>
    <property type="molecule type" value="Genomic_DNA"/>
</dbReference>
<dbReference type="Pfam" id="PF10185">
    <property type="entry name" value="Mesd"/>
    <property type="match status" value="1"/>
</dbReference>
<dbReference type="EMBL" id="NCKU01000700">
    <property type="protein sequence ID" value="RWS14511.1"/>
    <property type="molecule type" value="Genomic_DNA"/>
</dbReference>
<feature type="signal peptide" evidence="7">
    <location>
        <begin position="1"/>
        <end position="22"/>
    </location>
</feature>
<dbReference type="Gene3D" id="6.10.250.640">
    <property type="match status" value="1"/>
</dbReference>
<evidence type="ECO:0000256" key="6">
    <source>
        <dbReference type="ARBA" id="ARBA00023186"/>
    </source>
</evidence>
<evidence type="ECO:0000256" key="4">
    <source>
        <dbReference type="ARBA" id="ARBA00022729"/>
    </source>
</evidence>
<dbReference type="GO" id="GO:0005783">
    <property type="term" value="C:endoplasmic reticulum"/>
    <property type="evidence" value="ECO:0007669"/>
    <property type="project" value="UniProtKB-SubCell"/>
</dbReference>
<sequence length="186" mass="21642">MKNNSVTIVCALLSLLFVAFEAKKYSDEKEKPEWAKKDVRDYTDADLERLFDQWEENDEPLEEDELPEYKRPAPKIDLSQLDPSNPENILKMSKKGKTLMAFVTVGGNPTRQESEELTALWQTGLMNSHIIAERFLIDDNRAIFMFKDGAQAWEAKDFLVEQERLQEVTIENKPYYGKNYSPKEEL</sequence>
<evidence type="ECO:0000313" key="10">
    <source>
        <dbReference type="EMBL" id="RWS17536.1"/>
    </source>
</evidence>
<evidence type="ECO:0000313" key="8">
    <source>
        <dbReference type="EMBL" id="RWS14511.1"/>
    </source>
</evidence>
<organism evidence="8 11">
    <name type="scientific">Dinothrombium tinctorium</name>
    <dbReference type="NCBI Taxonomy" id="1965070"/>
    <lineage>
        <taxon>Eukaryota</taxon>
        <taxon>Metazoa</taxon>
        <taxon>Ecdysozoa</taxon>
        <taxon>Arthropoda</taxon>
        <taxon>Chelicerata</taxon>
        <taxon>Arachnida</taxon>
        <taxon>Acari</taxon>
        <taxon>Acariformes</taxon>
        <taxon>Trombidiformes</taxon>
        <taxon>Prostigmata</taxon>
        <taxon>Anystina</taxon>
        <taxon>Parasitengona</taxon>
        <taxon>Trombidioidea</taxon>
        <taxon>Trombidiidae</taxon>
        <taxon>Dinothrombium</taxon>
    </lineage>
</organism>
<proteinExistence type="inferred from homology"/>
<evidence type="ECO:0000256" key="3">
    <source>
        <dbReference type="ARBA" id="ARBA00022687"/>
    </source>
</evidence>
<dbReference type="STRING" id="1965070.A0A3S3P479"/>
<dbReference type="Gene3D" id="3.30.70.260">
    <property type="match status" value="1"/>
</dbReference>
<gene>
    <name evidence="8" type="ORF">B4U79_02943</name>
    <name evidence="9" type="ORF">B4U79_11218</name>
    <name evidence="10" type="ORF">B4U79_12141</name>
</gene>
<evidence type="ECO:0000256" key="2">
    <source>
        <dbReference type="ARBA" id="ARBA00011068"/>
    </source>
</evidence>
<accession>A0A3S3P479</accession>
<comment type="caution">
    <text evidence="8">The sequence shown here is derived from an EMBL/GenBank/DDBJ whole genome shotgun (WGS) entry which is preliminary data.</text>
</comment>
<dbReference type="InterPro" id="IPR019330">
    <property type="entry name" value="MESD"/>
</dbReference>
<evidence type="ECO:0008006" key="12">
    <source>
        <dbReference type="Google" id="ProtNLM"/>
    </source>
</evidence>
<comment type="similarity">
    <text evidence="2">Belongs to the MESD family.</text>
</comment>
<dbReference type="PANTHER" id="PTHR17600:SF2">
    <property type="entry name" value="LRP CHAPERONE MESD"/>
    <property type="match status" value="1"/>
</dbReference>
<keyword evidence="5" id="KW-0256">Endoplasmic reticulum</keyword>
<keyword evidence="6" id="KW-0143">Chaperone</keyword>